<comment type="caution">
    <text evidence="1">The sequence shown here is derived from an EMBL/GenBank/DDBJ whole genome shotgun (WGS) entry which is preliminary data.</text>
</comment>
<name>A0ACC2JF14_9PEZI</name>
<evidence type="ECO:0000313" key="2">
    <source>
        <dbReference type="Proteomes" id="UP001153332"/>
    </source>
</evidence>
<protein>
    <submittedName>
        <fullName evidence="1">Uncharacterized protein</fullName>
    </submittedName>
</protein>
<keyword evidence="2" id="KW-1185">Reference proteome</keyword>
<accession>A0ACC2JF14</accession>
<reference evidence="1" key="1">
    <citation type="submission" date="2022-12" db="EMBL/GenBank/DDBJ databases">
        <title>Genome Sequence of Lasiodiplodia mahajangana.</title>
        <authorList>
            <person name="Buettner E."/>
        </authorList>
    </citation>
    <scope>NUCLEOTIDE SEQUENCE</scope>
    <source>
        <strain evidence="1">VT137</strain>
    </source>
</reference>
<evidence type="ECO:0000313" key="1">
    <source>
        <dbReference type="EMBL" id="KAJ8126093.1"/>
    </source>
</evidence>
<gene>
    <name evidence="1" type="ORF">O1611_g7545</name>
</gene>
<proteinExistence type="predicted"/>
<organism evidence="1 2">
    <name type="scientific">Lasiodiplodia mahajangana</name>
    <dbReference type="NCBI Taxonomy" id="1108764"/>
    <lineage>
        <taxon>Eukaryota</taxon>
        <taxon>Fungi</taxon>
        <taxon>Dikarya</taxon>
        <taxon>Ascomycota</taxon>
        <taxon>Pezizomycotina</taxon>
        <taxon>Dothideomycetes</taxon>
        <taxon>Dothideomycetes incertae sedis</taxon>
        <taxon>Botryosphaeriales</taxon>
        <taxon>Botryosphaeriaceae</taxon>
        <taxon>Lasiodiplodia</taxon>
    </lineage>
</organism>
<dbReference type="EMBL" id="JAPUUL010002026">
    <property type="protein sequence ID" value="KAJ8126093.1"/>
    <property type="molecule type" value="Genomic_DNA"/>
</dbReference>
<sequence length="1150" mass="128640">MEAMDVDGSGPSQRLALIRAVRTLDEDSSLTLPDKIHKLWLLLTAAKNTRLHGVEESILRWLLKQMSGSTDNAEHVRRFPLTWTILGHVFPKIPAQALGRSLAYLRFVSILNKTLGDVTKQETQDGVPGTEEGAKTSKKRKRGANWPATLDELRTSVGCLRTASEVFEALATLLEQGTAQSGELTPERRVGAEHIKSLFSSSGEETRDITARLLLICDDSLSLADGEPVKGQQSWVDTLTTIWDLRLRSKEDSIDFAKYIYGRASLILAKFEGDYSVTHLNRIYETCREIWTSQLRRFLSTYFIRPARQRFSADKNIDVPKLALGTARDDVVASATAMWSIAATTPRDTSDPKSKIEHDAWIENIFRAVMESLQPLSHQKKNEVFLRLLDIALQTQSIPDTETLRTLYQQHDLDGAETDWALLSKVLACDPDVFLADQDPEAIFNNISKISDSDAKTRDEVVSNVILPLQDAFSNARDLANFVTKWLGSLCAAKPVEQCIWFDSRIREHLATILQTSLSSTQILRLLEGLGSIANDAGELLVVLDGICAGLADEHTIANVHQKIISMMDRKWEDISPGVLALRWRIFGYLASWEESGECNQLWKKVKSDLKPILKKSPLVAAETFEAFSCCYKLCLANHIGGKYEEDLIKLICTTLGRLISSINTEADLQLLRPYLDLVFNHLPRLSEQPKQEVNTLIDKIAKLFWLVSYRFPLLLNEQRLEFIRPLIHNYDAADEEPMADALMAPLLDALDNSGDECGWTQPHSLNLLSILLEFPVEFWTRGRRKRMMSSWKKDKCKISSYTAKDPKYAVSVLRLFIRIMQQPTFYEDMEFADLVDICSDMAASDNTLSSLVERFVDSTIRQILANVNGFTESYLLSASKYAKGLELGKHSESCARILLLKSLTAAISGYRSSNGSFERLGIDPNVFGQRLAILIEQTLEELASGVQKSSTSSLPEEKLDFLSIVLDASRIIGNDPSSKIKIELSGDILTQLERAGDNVPSRDAAIIWKLRAFLIKQNANRYTTESFSALLDECSHGIEEESIHGLIDAYVQEKSQSERDELLGELIGQGRLTGGSIGPLLAARRLLELYQAPNVDDKSTSIKAGIDLAKVHDHFASFLSNTESLPHFKQISETINIGERSRSMFSTGA</sequence>
<dbReference type="Proteomes" id="UP001153332">
    <property type="component" value="Unassembled WGS sequence"/>
</dbReference>